<protein>
    <submittedName>
        <fullName evidence="3">PAS domain S-box protein</fullName>
    </submittedName>
</protein>
<proteinExistence type="predicted"/>
<sequence>MSSSELDRVGRALLDTAADAIIVSDQRGTIRFWNPGAERIFGIPAAEALAQSLDIIIPEPQRLRHWTGFQQVMESGESRYGAGALLAVPALRGDGSRISVEFTIVPLHGPDGRMEGMAAILRDVTRRYEEVRALRRELATARGRQPEGSPPASTS</sequence>
<name>A0ABT3P274_9PROT</name>
<gene>
    <name evidence="3" type="ORF">OF850_19790</name>
</gene>
<dbReference type="CDD" id="cd00130">
    <property type="entry name" value="PAS"/>
    <property type="match status" value="1"/>
</dbReference>
<dbReference type="RefSeq" id="WP_301592055.1">
    <property type="nucleotide sequence ID" value="NZ_JAPFQI010000022.1"/>
</dbReference>
<dbReference type="PROSITE" id="PS50113">
    <property type="entry name" value="PAC"/>
    <property type="match status" value="1"/>
</dbReference>
<organism evidence="3 4">
    <name type="scientific">Sabulicella glaciei</name>
    <dbReference type="NCBI Taxonomy" id="2984948"/>
    <lineage>
        <taxon>Bacteria</taxon>
        <taxon>Pseudomonadati</taxon>
        <taxon>Pseudomonadota</taxon>
        <taxon>Alphaproteobacteria</taxon>
        <taxon>Acetobacterales</taxon>
        <taxon>Acetobacteraceae</taxon>
        <taxon>Sabulicella</taxon>
    </lineage>
</organism>
<dbReference type="SUPFAM" id="SSF55785">
    <property type="entry name" value="PYP-like sensor domain (PAS domain)"/>
    <property type="match status" value="1"/>
</dbReference>
<reference evidence="3 4" key="1">
    <citation type="submission" date="2022-10" db="EMBL/GenBank/DDBJ databases">
        <title>Roseococcus glaciei nov., sp. nov., isolated from glacier.</title>
        <authorList>
            <person name="Liu Q."/>
            <person name="Xin Y.-H."/>
        </authorList>
    </citation>
    <scope>NUCLEOTIDE SEQUENCE [LARGE SCALE GENOMIC DNA]</scope>
    <source>
        <strain evidence="3 4">MDT2-1-1</strain>
    </source>
</reference>
<keyword evidence="4" id="KW-1185">Reference proteome</keyword>
<accession>A0ABT3P274</accession>
<dbReference type="InterPro" id="IPR013767">
    <property type="entry name" value="PAS_fold"/>
</dbReference>
<dbReference type="SMART" id="SM00091">
    <property type="entry name" value="PAS"/>
    <property type="match status" value="1"/>
</dbReference>
<dbReference type="Pfam" id="PF00989">
    <property type="entry name" value="PAS"/>
    <property type="match status" value="1"/>
</dbReference>
<dbReference type="Proteomes" id="UP001526430">
    <property type="component" value="Unassembled WGS sequence"/>
</dbReference>
<dbReference type="Gene3D" id="3.30.450.20">
    <property type="entry name" value="PAS domain"/>
    <property type="match status" value="1"/>
</dbReference>
<dbReference type="InterPro" id="IPR035965">
    <property type="entry name" value="PAS-like_dom_sf"/>
</dbReference>
<feature type="domain" description="PAS" evidence="1">
    <location>
        <begin position="11"/>
        <end position="76"/>
    </location>
</feature>
<dbReference type="NCBIfam" id="TIGR00229">
    <property type="entry name" value="sensory_box"/>
    <property type="match status" value="1"/>
</dbReference>
<dbReference type="InterPro" id="IPR000700">
    <property type="entry name" value="PAS-assoc_C"/>
</dbReference>
<evidence type="ECO:0000313" key="3">
    <source>
        <dbReference type="EMBL" id="MCW8087849.1"/>
    </source>
</evidence>
<dbReference type="PROSITE" id="PS50112">
    <property type="entry name" value="PAS"/>
    <property type="match status" value="1"/>
</dbReference>
<evidence type="ECO:0000259" key="1">
    <source>
        <dbReference type="PROSITE" id="PS50112"/>
    </source>
</evidence>
<dbReference type="InterPro" id="IPR000014">
    <property type="entry name" value="PAS"/>
</dbReference>
<comment type="caution">
    <text evidence="3">The sequence shown here is derived from an EMBL/GenBank/DDBJ whole genome shotgun (WGS) entry which is preliminary data.</text>
</comment>
<feature type="domain" description="PAC" evidence="2">
    <location>
        <begin position="84"/>
        <end position="136"/>
    </location>
</feature>
<evidence type="ECO:0000259" key="2">
    <source>
        <dbReference type="PROSITE" id="PS50113"/>
    </source>
</evidence>
<dbReference type="EMBL" id="JAPFQI010000022">
    <property type="protein sequence ID" value="MCW8087849.1"/>
    <property type="molecule type" value="Genomic_DNA"/>
</dbReference>
<evidence type="ECO:0000313" key="4">
    <source>
        <dbReference type="Proteomes" id="UP001526430"/>
    </source>
</evidence>